<name>A0ABN3UL78_9ACTN</name>
<proteinExistence type="predicted"/>
<reference evidence="2 3" key="1">
    <citation type="journal article" date="2019" name="Int. J. Syst. Evol. Microbiol.">
        <title>The Global Catalogue of Microorganisms (GCM) 10K type strain sequencing project: providing services to taxonomists for standard genome sequencing and annotation.</title>
        <authorList>
            <consortium name="The Broad Institute Genomics Platform"/>
            <consortium name="The Broad Institute Genome Sequencing Center for Infectious Disease"/>
            <person name="Wu L."/>
            <person name="Ma J."/>
        </authorList>
    </citation>
    <scope>NUCLEOTIDE SEQUENCE [LARGE SCALE GENOMIC DNA]</scope>
    <source>
        <strain evidence="2 3">JCM 8201</strain>
    </source>
</reference>
<sequence length="83" mass="8529">MTTAGILMEPPPSLAWATGTMPAATATAAADPPLEPPTVCGEIESHEQLTFSGDGAGRGQEDAFSARSGKNGAISWSRISGWR</sequence>
<keyword evidence="3" id="KW-1185">Reference proteome</keyword>
<comment type="caution">
    <text evidence="2">The sequence shown here is derived from an EMBL/GenBank/DDBJ whole genome shotgun (WGS) entry which is preliminary data.</text>
</comment>
<evidence type="ECO:0000256" key="1">
    <source>
        <dbReference type="SAM" id="MobiDB-lite"/>
    </source>
</evidence>
<gene>
    <name evidence="2" type="ORF">GCM10010439_58650</name>
</gene>
<evidence type="ECO:0000313" key="3">
    <source>
        <dbReference type="Proteomes" id="UP001501842"/>
    </source>
</evidence>
<accession>A0ABN3UL78</accession>
<evidence type="ECO:0000313" key="2">
    <source>
        <dbReference type="EMBL" id="GAA2734992.1"/>
    </source>
</evidence>
<protein>
    <submittedName>
        <fullName evidence="2">Uncharacterized protein</fullName>
    </submittedName>
</protein>
<dbReference type="EMBL" id="BAAATZ010000029">
    <property type="protein sequence ID" value="GAA2734992.1"/>
    <property type="molecule type" value="Genomic_DNA"/>
</dbReference>
<feature type="region of interest" description="Disordered" evidence="1">
    <location>
        <begin position="52"/>
        <end position="71"/>
    </location>
</feature>
<organism evidence="2 3">
    <name type="scientific">Actinocorallia aurantiaca</name>
    <dbReference type="NCBI Taxonomy" id="46204"/>
    <lineage>
        <taxon>Bacteria</taxon>
        <taxon>Bacillati</taxon>
        <taxon>Actinomycetota</taxon>
        <taxon>Actinomycetes</taxon>
        <taxon>Streptosporangiales</taxon>
        <taxon>Thermomonosporaceae</taxon>
        <taxon>Actinocorallia</taxon>
    </lineage>
</organism>
<dbReference type="Proteomes" id="UP001501842">
    <property type="component" value="Unassembled WGS sequence"/>
</dbReference>